<sequence>MRPITSILHAISLVKLCPKFYSAMAKQTVKEDILNMPELKLLSDLFSQRGYLLRLAGGAVRDILLNIQPNDYDLASDATPDKMIEILSNKENIRLITTPSGERHGTVAALINGSKMFEITTLRIDKITDGRHAEVEFIQDWKLDALRRDFTINSIFMELDGSIIDYFNGQKDLSDGVIRFVGNPVERIKEDYLRIMRYFRFYSRFGHQDHEKETVKALADNIDGLSSISGERIWSEMKKTLVQRNCDKVIPLLFDINVASYMGFYTETKPMDLEEFFKVHKNVWSMSTSFEPITLFSSLIRSPEEQISLISRLKMSNFEKETSFHIITNRNDEYNLSLHNLKKQLVLTSKSNQKVYHRYTLELLKYKGLQDIYNDLADWNIPTFPLRGDKIGPKMKRRQLISQVMSELKSIWADNQFEMTEQELINEMDRLIEKYNSIN</sequence>
<gene>
    <name evidence="12" type="primary">107360773</name>
</gene>
<keyword evidence="13" id="KW-1185">Reference proteome</keyword>
<evidence type="ECO:0000256" key="2">
    <source>
        <dbReference type="ARBA" id="ARBA00007265"/>
    </source>
</evidence>
<name>T1K4T0_TETUR</name>
<organism evidence="12 13">
    <name type="scientific">Tetranychus urticae</name>
    <name type="common">Two-spotted spider mite</name>
    <dbReference type="NCBI Taxonomy" id="32264"/>
    <lineage>
        <taxon>Eukaryota</taxon>
        <taxon>Metazoa</taxon>
        <taxon>Ecdysozoa</taxon>
        <taxon>Arthropoda</taxon>
        <taxon>Chelicerata</taxon>
        <taxon>Arachnida</taxon>
        <taxon>Acari</taxon>
        <taxon>Acariformes</taxon>
        <taxon>Trombidiformes</taxon>
        <taxon>Prostigmata</taxon>
        <taxon>Eleutherengona</taxon>
        <taxon>Raphignathae</taxon>
        <taxon>Tetranychoidea</taxon>
        <taxon>Tetranychidae</taxon>
        <taxon>Tetranychus</taxon>
    </lineage>
</organism>
<evidence type="ECO:0000256" key="9">
    <source>
        <dbReference type="RuleBase" id="RU003953"/>
    </source>
</evidence>
<keyword evidence="8" id="KW-0460">Magnesium</keyword>
<keyword evidence="7" id="KW-0547">Nucleotide-binding</keyword>
<dbReference type="SUPFAM" id="SSF81301">
    <property type="entry name" value="Nucleotidyltransferase"/>
    <property type="match status" value="1"/>
</dbReference>
<comment type="cofactor">
    <cofactor evidence="1">
        <name>Mg(2+)</name>
        <dbReference type="ChEBI" id="CHEBI:18420"/>
    </cofactor>
</comment>
<dbReference type="Pfam" id="PF01743">
    <property type="entry name" value="PolyA_pol"/>
    <property type="match status" value="1"/>
</dbReference>
<dbReference type="CDD" id="cd05398">
    <property type="entry name" value="NT_ClassII-CCAase"/>
    <property type="match status" value="1"/>
</dbReference>
<accession>T1K4T0</accession>
<dbReference type="STRING" id="32264.T1K4T0"/>
<dbReference type="Proteomes" id="UP000015104">
    <property type="component" value="Unassembled WGS sequence"/>
</dbReference>
<evidence type="ECO:0000256" key="1">
    <source>
        <dbReference type="ARBA" id="ARBA00001946"/>
    </source>
</evidence>
<evidence type="ECO:0000259" key="11">
    <source>
        <dbReference type="Pfam" id="PF12627"/>
    </source>
</evidence>
<dbReference type="KEGG" id="tut:107360773"/>
<dbReference type="InterPro" id="IPR032828">
    <property type="entry name" value="PolyA_RNA-bd"/>
</dbReference>
<dbReference type="InterPro" id="IPR043519">
    <property type="entry name" value="NT_sf"/>
</dbReference>
<comment type="similarity">
    <text evidence="2 9">Belongs to the tRNA nucleotidyltransferase/poly(A) polymerase family.</text>
</comment>
<evidence type="ECO:0000256" key="7">
    <source>
        <dbReference type="ARBA" id="ARBA00022741"/>
    </source>
</evidence>
<dbReference type="Pfam" id="PF12627">
    <property type="entry name" value="PolyA_pol_RNAbd"/>
    <property type="match status" value="1"/>
</dbReference>
<keyword evidence="6" id="KW-0479">Metal-binding</keyword>
<reference evidence="12" key="2">
    <citation type="submission" date="2015-06" db="UniProtKB">
        <authorList>
            <consortium name="EnsemblMetazoa"/>
        </authorList>
    </citation>
    <scope>IDENTIFICATION</scope>
</reference>
<dbReference type="eggNOG" id="KOG2159">
    <property type="taxonomic scope" value="Eukaryota"/>
</dbReference>
<evidence type="ECO:0000256" key="3">
    <source>
        <dbReference type="ARBA" id="ARBA00022679"/>
    </source>
</evidence>
<dbReference type="GO" id="GO:0001680">
    <property type="term" value="P:tRNA 3'-terminal CCA addition"/>
    <property type="evidence" value="ECO:0007669"/>
    <property type="project" value="UniProtKB-ARBA"/>
</dbReference>
<keyword evidence="4" id="KW-0819">tRNA processing</keyword>
<dbReference type="PANTHER" id="PTHR46173:SF1">
    <property type="entry name" value="CCA TRNA NUCLEOTIDYLTRANSFERASE 1, MITOCHONDRIAL"/>
    <property type="match status" value="1"/>
</dbReference>
<keyword evidence="9" id="KW-0694">RNA-binding</keyword>
<dbReference type="InterPro" id="IPR050264">
    <property type="entry name" value="Bact_CCA-adding_enz_type3_sf"/>
</dbReference>
<evidence type="ECO:0000256" key="5">
    <source>
        <dbReference type="ARBA" id="ARBA00022695"/>
    </source>
</evidence>
<dbReference type="PANTHER" id="PTHR46173">
    <property type="entry name" value="CCA TRNA NUCLEOTIDYLTRANSFERASE 1, MITOCHONDRIAL"/>
    <property type="match status" value="1"/>
</dbReference>
<dbReference type="Gene3D" id="1.10.3090.10">
    <property type="entry name" value="cca-adding enzyme, domain 2"/>
    <property type="match status" value="1"/>
</dbReference>
<dbReference type="InterPro" id="IPR002646">
    <property type="entry name" value="PolA_pol_head_dom"/>
</dbReference>
<protein>
    <recommendedName>
        <fullName evidence="14">Poly A polymerase head domain-containing protein</fullName>
    </recommendedName>
</protein>
<dbReference type="GO" id="GO:0005739">
    <property type="term" value="C:mitochondrion"/>
    <property type="evidence" value="ECO:0007669"/>
    <property type="project" value="TreeGrafter"/>
</dbReference>
<dbReference type="Gene3D" id="3.30.460.10">
    <property type="entry name" value="Beta Polymerase, domain 2"/>
    <property type="match status" value="1"/>
</dbReference>
<evidence type="ECO:0000259" key="10">
    <source>
        <dbReference type="Pfam" id="PF01743"/>
    </source>
</evidence>
<dbReference type="GO" id="GO:0046872">
    <property type="term" value="F:metal ion binding"/>
    <property type="evidence" value="ECO:0007669"/>
    <property type="project" value="UniProtKB-KW"/>
</dbReference>
<evidence type="ECO:0000313" key="12">
    <source>
        <dbReference type="EnsemblMetazoa" id="tetur05g03710.1"/>
    </source>
</evidence>
<feature type="domain" description="tRNA nucleotidyltransferase/poly(A) polymerase RNA and SrmB- binding" evidence="11">
    <location>
        <begin position="211"/>
        <end position="260"/>
    </location>
</feature>
<evidence type="ECO:0008006" key="14">
    <source>
        <dbReference type="Google" id="ProtNLM"/>
    </source>
</evidence>
<dbReference type="OrthoDB" id="445712at2759"/>
<dbReference type="AlphaFoldDB" id="T1K4T0"/>
<dbReference type="EMBL" id="CAEY01001580">
    <property type="status" value="NOT_ANNOTATED_CDS"/>
    <property type="molecule type" value="Genomic_DNA"/>
</dbReference>
<dbReference type="EnsemblMetazoa" id="tetur05g03710.1">
    <property type="protein sequence ID" value="tetur05g03710.1"/>
    <property type="gene ID" value="tetur05g03710"/>
</dbReference>
<dbReference type="GO" id="GO:0000166">
    <property type="term" value="F:nucleotide binding"/>
    <property type="evidence" value="ECO:0007669"/>
    <property type="project" value="UniProtKB-KW"/>
</dbReference>
<dbReference type="GO" id="GO:0016779">
    <property type="term" value="F:nucleotidyltransferase activity"/>
    <property type="evidence" value="ECO:0007669"/>
    <property type="project" value="UniProtKB-KW"/>
</dbReference>
<keyword evidence="5" id="KW-0548">Nucleotidyltransferase</keyword>
<evidence type="ECO:0000256" key="6">
    <source>
        <dbReference type="ARBA" id="ARBA00022723"/>
    </source>
</evidence>
<reference evidence="13" key="1">
    <citation type="submission" date="2011-08" db="EMBL/GenBank/DDBJ databases">
        <authorList>
            <person name="Rombauts S."/>
        </authorList>
    </citation>
    <scope>NUCLEOTIDE SEQUENCE</scope>
    <source>
        <strain evidence="13">London</strain>
    </source>
</reference>
<evidence type="ECO:0000256" key="4">
    <source>
        <dbReference type="ARBA" id="ARBA00022694"/>
    </source>
</evidence>
<dbReference type="HOGENOM" id="CLU_015961_2_1_1"/>
<evidence type="ECO:0000256" key="8">
    <source>
        <dbReference type="ARBA" id="ARBA00022842"/>
    </source>
</evidence>
<keyword evidence="3 9" id="KW-0808">Transferase</keyword>
<dbReference type="GO" id="GO:0000049">
    <property type="term" value="F:tRNA binding"/>
    <property type="evidence" value="ECO:0007669"/>
    <property type="project" value="TreeGrafter"/>
</dbReference>
<dbReference type="GO" id="GO:1990180">
    <property type="term" value="P:mitochondrial tRNA 3'-end processing"/>
    <property type="evidence" value="ECO:0007669"/>
    <property type="project" value="TreeGrafter"/>
</dbReference>
<dbReference type="SUPFAM" id="SSF81891">
    <property type="entry name" value="Poly A polymerase C-terminal region-like"/>
    <property type="match status" value="1"/>
</dbReference>
<proteinExistence type="inferred from homology"/>
<feature type="domain" description="Poly A polymerase head" evidence="10">
    <location>
        <begin position="53"/>
        <end position="179"/>
    </location>
</feature>
<evidence type="ECO:0000313" key="13">
    <source>
        <dbReference type="Proteomes" id="UP000015104"/>
    </source>
</evidence>
<dbReference type="OMA" id="GNFKACK"/>